<dbReference type="InterPro" id="IPR033116">
    <property type="entry name" value="TRYPSIN_SER"/>
</dbReference>
<evidence type="ECO:0000256" key="3">
    <source>
        <dbReference type="ARBA" id="ARBA00022670"/>
    </source>
</evidence>
<keyword evidence="8" id="KW-0732">Signal</keyword>
<dbReference type="PANTHER" id="PTHR24264:SF65">
    <property type="entry name" value="SRCR DOMAIN-CONTAINING PROTEIN"/>
    <property type="match status" value="1"/>
</dbReference>
<feature type="signal peptide" evidence="8">
    <location>
        <begin position="1"/>
        <end position="18"/>
    </location>
</feature>
<feature type="domain" description="Peptidase S1" evidence="9">
    <location>
        <begin position="89"/>
        <end position="321"/>
    </location>
</feature>
<dbReference type="GO" id="GO:0006508">
    <property type="term" value="P:proteolysis"/>
    <property type="evidence" value="ECO:0007669"/>
    <property type="project" value="UniProtKB-KW"/>
</dbReference>
<evidence type="ECO:0000256" key="7">
    <source>
        <dbReference type="RuleBase" id="RU363034"/>
    </source>
</evidence>
<comment type="subcellular location">
    <subcellularLocation>
        <location evidence="1">Secreted</location>
    </subcellularLocation>
</comment>
<dbReference type="EMBL" id="KK107304">
    <property type="protein sequence ID" value="EZA52931.1"/>
    <property type="molecule type" value="Genomic_DNA"/>
</dbReference>
<dbReference type="PROSITE" id="PS50240">
    <property type="entry name" value="TRYPSIN_DOM"/>
    <property type="match status" value="1"/>
</dbReference>
<dbReference type="PROSITE" id="PS00135">
    <property type="entry name" value="TRYPSIN_SER"/>
    <property type="match status" value="1"/>
</dbReference>
<keyword evidence="5 7" id="KW-0720">Serine protease</keyword>
<dbReference type="InterPro" id="IPR043504">
    <property type="entry name" value="Peptidase_S1_PA_chymotrypsin"/>
</dbReference>
<organism evidence="10 12">
    <name type="scientific">Ooceraea biroi</name>
    <name type="common">Clonal raider ant</name>
    <name type="synonym">Cerapachys biroi</name>
    <dbReference type="NCBI Taxonomy" id="2015173"/>
    <lineage>
        <taxon>Eukaryota</taxon>
        <taxon>Metazoa</taxon>
        <taxon>Ecdysozoa</taxon>
        <taxon>Arthropoda</taxon>
        <taxon>Hexapoda</taxon>
        <taxon>Insecta</taxon>
        <taxon>Pterygota</taxon>
        <taxon>Neoptera</taxon>
        <taxon>Endopterygota</taxon>
        <taxon>Hymenoptera</taxon>
        <taxon>Apocrita</taxon>
        <taxon>Aculeata</taxon>
        <taxon>Formicoidea</taxon>
        <taxon>Formicidae</taxon>
        <taxon>Dorylinae</taxon>
        <taxon>Ooceraea</taxon>
    </lineage>
</organism>
<keyword evidence="3 7" id="KW-0645">Protease</keyword>
<reference evidence="11" key="2">
    <citation type="journal article" date="2018" name="Genome Res.">
        <title>The genomic architecture and molecular evolution of ant odorant receptors.</title>
        <authorList>
            <person name="McKenzie S.K."/>
            <person name="Kronauer D.J.C."/>
        </authorList>
    </citation>
    <scope>NUCLEOTIDE SEQUENCE [LARGE SCALE GENOMIC DNA]</scope>
    <source>
        <strain evidence="11">Clonal line C1</strain>
    </source>
</reference>
<evidence type="ECO:0000313" key="11">
    <source>
        <dbReference type="EMBL" id="RLU26344.1"/>
    </source>
</evidence>
<dbReference type="SMART" id="SM00020">
    <property type="entry name" value="Tryp_SPc"/>
    <property type="match status" value="1"/>
</dbReference>
<dbReference type="InterPro" id="IPR001254">
    <property type="entry name" value="Trypsin_dom"/>
</dbReference>
<evidence type="ECO:0000313" key="10">
    <source>
        <dbReference type="EMBL" id="EZA52931.1"/>
    </source>
</evidence>
<keyword evidence="2" id="KW-0964">Secreted</keyword>
<dbReference type="GO" id="GO:0005615">
    <property type="term" value="C:extracellular space"/>
    <property type="evidence" value="ECO:0007669"/>
    <property type="project" value="TreeGrafter"/>
</dbReference>
<dbReference type="EMBL" id="QOIP01000001">
    <property type="protein sequence ID" value="RLU26344.1"/>
    <property type="molecule type" value="Genomic_DNA"/>
</dbReference>
<dbReference type="InterPro" id="IPR050127">
    <property type="entry name" value="Serine_Proteases_S1"/>
</dbReference>
<dbReference type="SUPFAM" id="SSF50494">
    <property type="entry name" value="Trypsin-like serine proteases"/>
    <property type="match status" value="1"/>
</dbReference>
<keyword evidence="12" id="KW-1185">Reference proteome</keyword>
<feature type="chain" id="PRO_5033209294" evidence="8">
    <location>
        <begin position="19"/>
        <end position="326"/>
    </location>
</feature>
<evidence type="ECO:0000259" key="9">
    <source>
        <dbReference type="PROSITE" id="PS50240"/>
    </source>
</evidence>
<dbReference type="PROSITE" id="PS00134">
    <property type="entry name" value="TRYPSIN_HIS"/>
    <property type="match status" value="1"/>
</dbReference>
<dbReference type="Proteomes" id="UP000279307">
    <property type="component" value="Chromosome 1"/>
</dbReference>
<dbReference type="InterPro" id="IPR009003">
    <property type="entry name" value="Peptidase_S1_PA"/>
</dbReference>
<evidence type="ECO:0000313" key="12">
    <source>
        <dbReference type="Proteomes" id="UP000053097"/>
    </source>
</evidence>
<name>A0A026WB88_OOCBI</name>
<dbReference type="OMA" id="NGTREYQ"/>
<keyword evidence="6" id="KW-1015">Disulfide bond</keyword>
<dbReference type="GO" id="GO:0004252">
    <property type="term" value="F:serine-type endopeptidase activity"/>
    <property type="evidence" value="ECO:0007669"/>
    <property type="project" value="InterPro"/>
</dbReference>
<evidence type="ECO:0000256" key="2">
    <source>
        <dbReference type="ARBA" id="ARBA00022525"/>
    </source>
</evidence>
<dbReference type="OrthoDB" id="10012881at2759"/>
<dbReference type="Gene3D" id="2.40.10.10">
    <property type="entry name" value="Trypsin-like serine proteases"/>
    <property type="match status" value="1"/>
</dbReference>
<dbReference type="AlphaFoldDB" id="A0A026WB88"/>
<dbReference type="FunFam" id="2.40.10.10:FF:000006">
    <property type="entry name" value="Serine proteinase stubble"/>
    <property type="match status" value="1"/>
</dbReference>
<gene>
    <name evidence="11" type="ORF">DMN91_000138</name>
    <name evidence="10" type="ORF">X777_07401</name>
</gene>
<evidence type="ECO:0000256" key="4">
    <source>
        <dbReference type="ARBA" id="ARBA00022801"/>
    </source>
</evidence>
<dbReference type="PRINTS" id="PR00722">
    <property type="entry name" value="CHYMOTRYPSIN"/>
</dbReference>
<evidence type="ECO:0000256" key="1">
    <source>
        <dbReference type="ARBA" id="ARBA00004613"/>
    </source>
</evidence>
<dbReference type="PANTHER" id="PTHR24264">
    <property type="entry name" value="TRYPSIN-RELATED"/>
    <property type="match status" value="1"/>
</dbReference>
<sequence>MLFRFALPLIFCISAITAATIDDKLQTNSALRAEISNSNNTVANEDDKGFWEWLAGVVAPRPPTVPDSPQTDEKCVKCTCGLTNKHNRIVGGNETLVNQYPWMAMLLYRNQFYCGGTVINSRYVLTASHCIDRFDVNKLSVRILEHDWNTTSEADTQEYKVEKTIKHSGYSTTNYNNDIALIKLAHPIKFQGSMRPACLPDRVKTFAGEKGIVTGWGAVKEGGSVSPSLLEVDVPILSNAECRNTKYPSRRITDNMMCAGYQKGGKDSCQGDSGGPLHVEQNGSHQVVGVVSWGEGCAQPGYPGVYARVNRFLTWITYNTQDGCFC</sequence>
<protein>
    <submittedName>
        <fullName evidence="10">Serine proteinase stubble</fullName>
    </submittedName>
</protein>
<dbReference type="Proteomes" id="UP000053097">
    <property type="component" value="Unassembled WGS sequence"/>
</dbReference>
<proteinExistence type="predicted"/>
<evidence type="ECO:0000256" key="5">
    <source>
        <dbReference type="ARBA" id="ARBA00022825"/>
    </source>
</evidence>
<keyword evidence="4 7" id="KW-0378">Hydrolase</keyword>
<reference evidence="11" key="3">
    <citation type="submission" date="2018-07" db="EMBL/GenBank/DDBJ databases">
        <authorList>
            <person name="Mckenzie S.K."/>
            <person name="Kronauer D.J.C."/>
        </authorList>
    </citation>
    <scope>NUCLEOTIDE SEQUENCE</scope>
    <source>
        <strain evidence="11">Clonal line C1</strain>
    </source>
</reference>
<evidence type="ECO:0000256" key="8">
    <source>
        <dbReference type="SAM" id="SignalP"/>
    </source>
</evidence>
<dbReference type="InterPro" id="IPR018114">
    <property type="entry name" value="TRYPSIN_HIS"/>
</dbReference>
<evidence type="ECO:0000256" key="6">
    <source>
        <dbReference type="ARBA" id="ARBA00023157"/>
    </source>
</evidence>
<dbReference type="InterPro" id="IPR001314">
    <property type="entry name" value="Peptidase_S1A"/>
</dbReference>
<reference evidence="10 12" key="1">
    <citation type="journal article" date="2014" name="Curr. Biol.">
        <title>The genome of the clonal raider ant Cerapachys biroi.</title>
        <authorList>
            <person name="Oxley P.R."/>
            <person name="Ji L."/>
            <person name="Fetter-Pruneda I."/>
            <person name="McKenzie S.K."/>
            <person name="Li C."/>
            <person name="Hu H."/>
            <person name="Zhang G."/>
            <person name="Kronauer D.J."/>
        </authorList>
    </citation>
    <scope>NUCLEOTIDE SEQUENCE [LARGE SCALE GENOMIC DNA]</scope>
</reference>
<dbReference type="Pfam" id="PF00089">
    <property type="entry name" value="Trypsin"/>
    <property type="match status" value="1"/>
</dbReference>
<accession>A0A026WB88</accession>
<dbReference type="CDD" id="cd00190">
    <property type="entry name" value="Tryp_SPc"/>
    <property type="match status" value="1"/>
</dbReference>